<dbReference type="InterPro" id="IPR037026">
    <property type="entry name" value="Vgr_OB-fold_dom_sf"/>
</dbReference>
<dbReference type="Gene3D" id="2.40.50.230">
    <property type="entry name" value="Gp5 N-terminal domain"/>
    <property type="match status" value="1"/>
</dbReference>
<keyword evidence="4" id="KW-1185">Reference proteome</keyword>
<organism evidence="3 4">
    <name type="scientific">Apibacter muscae</name>
    <dbReference type="NCBI Taxonomy" id="2509004"/>
    <lineage>
        <taxon>Bacteria</taxon>
        <taxon>Pseudomonadati</taxon>
        <taxon>Bacteroidota</taxon>
        <taxon>Flavobacteriia</taxon>
        <taxon>Flavobacteriales</taxon>
        <taxon>Weeksellaceae</taxon>
        <taxon>Apibacter</taxon>
    </lineage>
</organism>
<feature type="compositionally biased region" description="Low complexity" evidence="1">
    <location>
        <begin position="594"/>
        <end position="611"/>
    </location>
</feature>
<feature type="domain" description="Gp5/Type VI secretion system Vgr protein OB-fold" evidence="2">
    <location>
        <begin position="392"/>
        <end position="466"/>
    </location>
</feature>
<evidence type="ECO:0000313" key="3">
    <source>
        <dbReference type="EMBL" id="TWP28472.1"/>
    </source>
</evidence>
<comment type="caution">
    <text evidence="3">The sequence shown here is derived from an EMBL/GenBank/DDBJ whole genome shotgun (WGS) entry which is preliminary data.</text>
</comment>
<feature type="compositionally biased region" description="Basic and acidic residues" evidence="1">
    <location>
        <begin position="577"/>
        <end position="587"/>
    </location>
</feature>
<evidence type="ECO:0000259" key="2">
    <source>
        <dbReference type="Pfam" id="PF04717"/>
    </source>
</evidence>
<dbReference type="Pfam" id="PF05954">
    <property type="entry name" value="Phage_GPD"/>
    <property type="match status" value="1"/>
</dbReference>
<dbReference type="EMBL" id="SELH01000018">
    <property type="protein sequence ID" value="TWP28472.1"/>
    <property type="molecule type" value="Genomic_DNA"/>
</dbReference>
<dbReference type="Gene3D" id="3.55.50.10">
    <property type="entry name" value="Baseplate protein-like domains"/>
    <property type="match status" value="1"/>
</dbReference>
<proteinExistence type="predicted"/>
<evidence type="ECO:0000313" key="4">
    <source>
        <dbReference type="Proteomes" id="UP000319499"/>
    </source>
</evidence>
<protein>
    <recommendedName>
        <fullName evidence="2">Gp5/Type VI secretion system Vgr protein OB-fold domain-containing protein</fullName>
    </recommendedName>
</protein>
<dbReference type="SUPFAM" id="SSF69349">
    <property type="entry name" value="Phage fibre proteins"/>
    <property type="match status" value="1"/>
</dbReference>
<sequence>MGEDYNHISGKIIEDSGLYHRSSFGDSFLPFAKVTINGKELSKKHHIQVNVYQEVLTHNKYELLIPSEAFSDHDTYPLQNSKYLLGQQFSIQLIQFKKTTLVFEGMITHVEYLSENKYPYIKLIGLANSLLLDGNKRTRSFENKSLKDIVKKVTSDYNDNRLNFLIEPETEEIIPYTVQYSETDFEFLKRLAIRYGEYFYHNGEYLIFGNGDLKRTELSEGRDFQKYSLDMQSLPQHFITQQYDLNQDELYTINSKSLHYPDIVNLFQFQAVNASEKAYAKNFTDMHIPALLNEGDHAMYRAVERKRKSNQSTLWLNTETNHPALRLGDAMKMNAWDKTKQKHTPIETYKILKIQHQYSCDGYLNRAQGVPIQQKVAPYLDERAFPKADNQVAKVVDNNAPLSLNRVRVQFKWQEASNEKNPWIPLVQGHSGSGTGAHVVPEIDHTVYVEFISGNAEVPLVIGSLYNGSQKSGYHTAKNDLKVFQTRSGTQRIANDAEGSILEKDAAGSYLKLEGDGNATLHIEKNLTINVGENCIFTVGKNIQTRIGNEYTCRVLGNAKWVVTGSADYDIKGDYTTHTDKGEHSTSEGEINYSSKNVIQNNSQKQVKNNSGETSNLF</sequence>
<dbReference type="InterPro" id="IPR006531">
    <property type="entry name" value="Gp5/Vgr_OB"/>
</dbReference>
<dbReference type="RefSeq" id="WP_146292545.1">
    <property type="nucleotide sequence ID" value="NZ_SELH01000018.1"/>
</dbReference>
<dbReference type="SUPFAM" id="SSF69279">
    <property type="entry name" value="Phage tail proteins"/>
    <property type="match status" value="1"/>
</dbReference>
<dbReference type="OrthoDB" id="727155at2"/>
<dbReference type="Gene3D" id="2.30.110.50">
    <property type="match status" value="1"/>
</dbReference>
<name>A0A563DEA6_9FLAO</name>
<feature type="region of interest" description="Disordered" evidence="1">
    <location>
        <begin position="577"/>
        <end position="618"/>
    </location>
</feature>
<gene>
    <name evidence="3" type="ORF">ETU09_05995</name>
</gene>
<reference evidence="3 4" key="1">
    <citation type="submission" date="2019-02" db="EMBL/GenBank/DDBJ databases">
        <title>Apibacter muscae sp. nov.: a novel member of the house fly microbiota.</title>
        <authorList>
            <person name="Park R."/>
        </authorList>
    </citation>
    <scope>NUCLEOTIDE SEQUENCE [LARGE SCALE GENOMIC DNA]</scope>
    <source>
        <strain evidence="3 4">AL1</strain>
    </source>
</reference>
<dbReference type="AlphaFoldDB" id="A0A563DEA6"/>
<evidence type="ECO:0000256" key="1">
    <source>
        <dbReference type="SAM" id="MobiDB-lite"/>
    </source>
</evidence>
<dbReference type="SUPFAM" id="SSF69255">
    <property type="entry name" value="gp5 N-terminal domain-like"/>
    <property type="match status" value="1"/>
</dbReference>
<accession>A0A563DEA6</accession>
<dbReference type="Pfam" id="PF04717">
    <property type="entry name" value="Phage_base_V"/>
    <property type="match status" value="1"/>
</dbReference>
<dbReference type="Proteomes" id="UP000319499">
    <property type="component" value="Unassembled WGS sequence"/>
</dbReference>